<gene>
    <name evidence="1" type="ORF">EV696_10992</name>
</gene>
<name>A0A4R6UL10_9GAMM</name>
<comment type="caution">
    <text evidence="1">The sequence shown here is derived from an EMBL/GenBank/DDBJ whole genome shotgun (WGS) entry which is preliminary data.</text>
</comment>
<organism evidence="1 2">
    <name type="scientific">Permianibacter aggregans</name>
    <dbReference type="NCBI Taxonomy" id="1510150"/>
    <lineage>
        <taxon>Bacteria</taxon>
        <taxon>Pseudomonadati</taxon>
        <taxon>Pseudomonadota</taxon>
        <taxon>Gammaproteobacteria</taxon>
        <taxon>Pseudomonadales</taxon>
        <taxon>Pseudomonadaceae</taxon>
        <taxon>Permianibacter</taxon>
    </lineage>
</organism>
<keyword evidence="2" id="KW-1185">Reference proteome</keyword>
<evidence type="ECO:0000313" key="2">
    <source>
        <dbReference type="Proteomes" id="UP000295375"/>
    </source>
</evidence>
<proteinExistence type="predicted"/>
<sequence>MSSGHFFPPSADRMIPRRGVDYALQTSPAAQFYFAEEWIGIDPERPLSLPFWLAAPVQLRQVELQPEHQTIRLSNGEVHPFRLIDALASNPTFVNEQTLRFYSQRKLSLRGEWLDQTFIIRTMWPEDWRISDAAAPASSWRQVVKDGIAGATKPFQLSRLWQRLQGEAPQYFLGLVLNGAQGDDDEAHGGHFGLVFGDWQAHGDISQWWVANFYDPDVVSEKGILPAITTLDNYLTDLNCGQQQYRPSWLVGCALSNPLPIQRVYAAMHETMSALYSHAFVYQHTSNNCTGLSMDALRYAGLNVPMKGPSSRMLSPLLFLYKLIQERDWHSAKKAFHYFNMERTRLLPYTAFKQSIRYLMQIVSGKQVPGTELEAALLTATSAVYGMHFPQIPSARPFGREPVSSVFQYQSRVPAKREDWKIIPVPPRPFPEQLRS</sequence>
<dbReference type="EMBL" id="SNYM01000009">
    <property type="protein sequence ID" value="TDQ47688.1"/>
    <property type="molecule type" value="Genomic_DNA"/>
</dbReference>
<evidence type="ECO:0000313" key="1">
    <source>
        <dbReference type="EMBL" id="TDQ47688.1"/>
    </source>
</evidence>
<accession>A0A4R6UL10</accession>
<protein>
    <submittedName>
        <fullName evidence="1">Uncharacterized protein</fullName>
    </submittedName>
</protein>
<dbReference type="AlphaFoldDB" id="A0A4R6UL10"/>
<reference evidence="1 2" key="1">
    <citation type="submission" date="2019-03" db="EMBL/GenBank/DDBJ databases">
        <title>Genomic Encyclopedia of Type Strains, Phase IV (KMG-IV): sequencing the most valuable type-strain genomes for metagenomic binning, comparative biology and taxonomic classification.</title>
        <authorList>
            <person name="Goeker M."/>
        </authorList>
    </citation>
    <scope>NUCLEOTIDE SEQUENCE [LARGE SCALE GENOMIC DNA]</scope>
    <source>
        <strain evidence="1 2">DSM 103792</strain>
    </source>
</reference>
<dbReference type="Proteomes" id="UP000295375">
    <property type="component" value="Unassembled WGS sequence"/>
</dbReference>